<feature type="transmembrane region" description="Helical" evidence="6">
    <location>
        <begin position="370"/>
        <end position="396"/>
    </location>
</feature>
<dbReference type="InterPro" id="IPR006876">
    <property type="entry name" value="LMBR1-like_membr_prot"/>
</dbReference>
<protein>
    <submittedName>
        <fullName evidence="7">Uncharacterized protein</fullName>
    </submittedName>
</protein>
<feature type="transmembrane region" description="Helical" evidence="6">
    <location>
        <begin position="416"/>
        <end position="438"/>
    </location>
</feature>
<organism evidence="7 8">
    <name type="scientific">Trichoplax adhaerens</name>
    <name type="common">Trichoplax reptans</name>
    <dbReference type="NCBI Taxonomy" id="10228"/>
    <lineage>
        <taxon>Eukaryota</taxon>
        <taxon>Metazoa</taxon>
        <taxon>Placozoa</taxon>
        <taxon>Uniplacotomia</taxon>
        <taxon>Trichoplacea</taxon>
        <taxon>Trichoplacidae</taxon>
        <taxon>Trichoplax</taxon>
    </lineage>
</organism>
<feature type="transmembrane region" description="Helical" evidence="6">
    <location>
        <begin position="34"/>
        <end position="53"/>
    </location>
</feature>
<comment type="similarity">
    <text evidence="2">Belongs to the LIMR family.</text>
</comment>
<evidence type="ECO:0000256" key="5">
    <source>
        <dbReference type="ARBA" id="ARBA00023136"/>
    </source>
</evidence>
<evidence type="ECO:0000313" key="8">
    <source>
        <dbReference type="Proteomes" id="UP000009022"/>
    </source>
</evidence>
<accession>B3S4S7</accession>
<feature type="transmembrane region" description="Helical" evidence="6">
    <location>
        <begin position="139"/>
        <end position="158"/>
    </location>
</feature>
<dbReference type="eggNOG" id="KOG2296">
    <property type="taxonomic scope" value="Eukaryota"/>
</dbReference>
<dbReference type="PhylomeDB" id="B3S4S7"/>
<dbReference type="AlphaFoldDB" id="B3S4S7"/>
<evidence type="ECO:0000256" key="1">
    <source>
        <dbReference type="ARBA" id="ARBA00004141"/>
    </source>
</evidence>
<evidence type="ECO:0000256" key="6">
    <source>
        <dbReference type="SAM" id="Phobius"/>
    </source>
</evidence>
<dbReference type="RefSeq" id="XP_002115293.1">
    <property type="nucleotide sequence ID" value="XM_002115257.1"/>
</dbReference>
<dbReference type="HOGENOM" id="CLU_018886_0_0_1"/>
<keyword evidence="4 6" id="KW-1133">Transmembrane helix</keyword>
<feature type="transmembrane region" description="Helical" evidence="6">
    <location>
        <begin position="107"/>
        <end position="127"/>
    </location>
</feature>
<dbReference type="OMA" id="QLERICY"/>
<keyword evidence="3 6" id="KW-0812">Transmembrane</keyword>
<dbReference type="OrthoDB" id="203099at2759"/>
<evidence type="ECO:0000256" key="4">
    <source>
        <dbReference type="ARBA" id="ARBA00022989"/>
    </source>
</evidence>
<keyword evidence="8" id="KW-1185">Reference proteome</keyword>
<feature type="transmembrane region" description="Helical" evidence="6">
    <location>
        <begin position="6"/>
        <end position="22"/>
    </location>
</feature>
<feature type="transmembrane region" description="Helical" evidence="6">
    <location>
        <begin position="510"/>
        <end position="535"/>
    </location>
</feature>
<evidence type="ECO:0000313" key="7">
    <source>
        <dbReference type="EMBL" id="EDV22138.1"/>
    </source>
</evidence>
<comment type="subcellular location">
    <subcellularLocation>
        <location evidence="1">Membrane</location>
        <topology evidence="1">Multi-pass membrane protein</topology>
    </subcellularLocation>
</comment>
<feature type="transmembrane region" description="Helical" evidence="6">
    <location>
        <begin position="178"/>
        <end position="196"/>
    </location>
</feature>
<gene>
    <name evidence="7" type="ORF">TRIADDRAFT_29321</name>
</gene>
<dbReference type="InParanoid" id="B3S4S7"/>
<keyword evidence="5 6" id="KW-0472">Membrane</keyword>
<dbReference type="STRING" id="10228.B3S4S7"/>
<feature type="transmembrane region" description="Helical" evidence="6">
    <location>
        <begin position="567"/>
        <end position="585"/>
    </location>
</feature>
<dbReference type="Pfam" id="PF04791">
    <property type="entry name" value="LMBR1"/>
    <property type="match status" value="1"/>
</dbReference>
<name>B3S4S7_TRIAD</name>
<dbReference type="Proteomes" id="UP000009022">
    <property type="component" value="Unassembled WGS sequence"/>
</dbReference>
<dbReference type="PANTHER" id="PTHR21355:SF0">
    <property type="entry name" value="G-PROTEIN COUPLED RECEPTOR-ASSOCIATED PROTEIN LMBRD2"/>
    <property type="match status" value="1"/>
</dbReference>
<evidence type="ECO:0000256" key="2">
    <source>
        <dbReference type="ARBA" id="ARBA00010487"/>
    </source>
</evidence>
<evidence type="ECO:0000256" key="3">
    <source>
        <dbReference type="ARBA" id="ARBA00022692"/>
    </source>
</evidence>
<reference evidence="7 8" key="1">
    <citation type="journal article" date="2008" name="Nature">
        <title>The Trichoplax genome and the nature of placozoans.</title>
        <authorList>
            <person name="Srivastava M."/>
            <person name="Begovic E."/>
            <person name="Chapman J."/>
            <person name="Putnam N.H."/>
            <person name="Hellsten U."/>
            <person name="Kawashima T."/>
            <person name="Kuo A."/>
            <person name="Mitros T."/>
            <person name="Salamov A."/>
            <person name="Carpenter M.L."/>
            <person name="Signorovitch A.Y."/>
            <person name="Moreno M.A."/>
            <person name="Kamm K."/>
            <person name="Grimwood J."/>
            <person name="Schmutz J."/>
            <person name="Shapiro H."/>
            <person name="Grigoriev I.V."/>
            <person name="Buss L.W."/>
            <person name="Schierwater B."/>
            <person name="Dellaporta S.L."/>
            <person name="Rokhsar D.S."/>
        </authorList>
    </citation>
    <scope>NUCLEOTIDE SEQUENCE [LARGE SCALE GENOMIC DNA]</scope>
    <source>
        <strain evidence="7 8">Grell-BS-1999</strain>
    </source>
</reference>
<dbReference type="FunCoup" id="B3S4S7">
    <property type="interactions" value="1730"/>
</dbReference>
<dbReference type="CTD" id="6756634"/>
<dbReference type="EMBL" id="DS985250">
    <property type="protein sequence ID" value="EDV22138.1"/>
    <property type="molecule type" value="Genomic_DNA"/>
</dbReference>
<sequence>MTSLAPFFIALISVFLIVAFVHNRYGNWKTHNPLVSVITFVAWYFSFIIITILPLDVASTYYCRCLFEKGFNSCNNATVDACIKPWMYVPPDILHGMWLAVYWSSQLLTWIILPFMASFCYSGEFTIRGKFKAALYTNAIYYGTFLLIFIPLVIYVLARLGFDNAGEKLKVIGITASNTWGLFLLVLLLGYGLVEVPRSIWQSSRRGYKLSVIQFQIAKMTTDKEEAQEGLETVVSDIAGAASLIRRYSPLYENMKTILSKCPEELRQKVDAQRTELEDKGNANELQDIPTMKSLVKLHSRLILANQKVSRANALLQNLYKRGFELEDIIQNETNTTRQFASSFDATYQGRCKTFRLTCEWYWKVKMLPWVLKLISVILVITTIAVIWSECTFFTLQPTLSIFALLIDVAQRTYNFFDIELICLLTIGFMCLCAYYTVFRIRLFNYYYIAPHHLTNETSLLFSGTLFCRLTPPLCLNFLGLIHLDSALTGDNDPKLPETQFTAIMGHLKVLSFLASGFYIYYPITVVIFCLATYLKLGTRVLHFLGFQQFFQDDTLSTEFLNEGKQLLRMGNVTLLFIALLPGLIHDYKLILQNEGNENTKLIETNR</sequence>
<dbReference type="GeneID" id="6756634"/>
<dbReference type="GO" id="GO:0016020">
    <property type="term" value="C:membrane"/>
    <property type="evidence" value="ECO:0000318"/>
    <property type="project" value="GO_Central"/>
</dbReference>
<dbReference type="KEGG" id="tad:TRIADDRAFT_29321"/>
<dbReference type="PANTHER" id="PTHR21355">
    <property type="entry name" value="G-PROTEIN COUPLED RECEPTOR-ASSOCIATED PROTEIN LMBRD2"/>
    <property type="match status" value="1"/>
</dbReference>
<dbReference type="InterPro" id="IPR051584">
    <property type="entry name" value="GPCR-associated_LMBR1"/>
</dbReference>
<proteinExistence type="inferred from homology"/>